<evidence type="ECO:0000256" key="17">
    <source>
        <dbReference type="PIRSR" id="PIRSR600823-3"/>
    </source>
</evidence>
<dbReference type="Pfam" id="PF00141">
    <property type="entry name" value="peroxidase"/>
    <property type="match status" value="1"/>
</dbReference>
<evidence type="ECO:0000256" key="5">
    <source>
        <dbReference type="ARBA" id="ARBA00022559"/>
    </source>
</evidence>
<evidence type="ECO:0000256" key="16">
    <source>
        <dbReference type="PIRSR" id="PIRSR600823-2"/>
    </source>
</evidence>
<evidence type="ECO:0000256" key="6">
    <source>
        <dbReference type="ARBA" id="ARBA00022617"/>
    </source>
</evidence>
<keyword evidence="20" id="KW-0964">Secreted</keyword>
<dbReference type="GO" id="GO:0140825">
    <property type="term" value="F:lactoperoxidase activity"/>
    <property type="evidence" value="ECO:0007669"/>
    <property type="project" value="UniProtKB-EC"/>
</dbReference>
<comment type="similarity">
    <text evidence="20">Belongs to the peroxidase family. Classical plant (class III) peroxidase subfamily.</text>
</comment>
<comment type="subcellular location">
    <subcellularLocation>
        <location evidence="2 20">Secreted</location>
    </subcellularLocation>
</comment>
<keyword evidence="14 20" id="KW-0376">Hydrogen peroxide</keyword>
<dbReference type="AlphaFoldDB" id="A0A4S8IJ66"/>
<evidence type="ECO:0000256" key="12">
    <source>
        <dbReference type="ARBA" id="ARBA00023157"/>
    </source>
</evidence>
<dbReference type="EMBL" id="PYDT01000010">
    <property type="protein sequence ID" value="THU48400.1"/>
    <property type="molecule type" value="Genomic_DNA"/>
</dbReference>
<evidence type="ECO:0000256" key="20">
    <source>
        <dbReference type="RuleBase" id="RU362060"/>
    </source>
</evidence>
<feature type="binding site" evidence="17">
    <location>
        <position position="86"/>
    </location>
    <ligand>
        <name>Ca(2+)</name>
        <dbReference type="ChEBI" id="CHEBI:29108"/>
        <label>1</label>
    </ligand>
</feature>
<comment type="function">
    <text evidence="20">Removal of H(2)O(2), oxidation of toxic reductants, biosynthesis and degradation of lignin, suberization, auxin catabolism, response to environmental stresses such as wounding, pathogen attack and oxidative stress.</text>
</comment>
<comment type="cofactor">
    <cofactor evidence="17 20">
        <name>Ca(2+)</name>
        <dbReference type="ChEBI" id="CHEBI:29108"/>
    </cofactor>
    <text evidence="17 20">Binds 2 calcium ions per subunit.</text>
</comment>
<gene>
    <name evidence="22" type="ORF">C4D60_Mb09t25850</name>
</gene>
<dbReference type="Proteomes" id="UP000317650">
    <property type="component" value="Chromosome 9"/>
</dbReference>
<dbReference type="InterPro" id="IPR019793">
    <property type="entry name" value="Peroxidases_heam-ligand_BS"/>
</dbReference>
<feature type="site" description="Transition state stabilizer" evidence="18">
    <location>
        <position position="74"/>
    </location>
</feature>
<dbReference type="GO" id="GO:0046872">
    <property type="term" value="F:metal ion binding"/>
    <property type="evidence" value="ECO:0007669"/>
    <property type="project" value="UniProtKB-UniRule"/>
</dbReference>
<feature type="binding site" evidence="17">
    <location>
        <position position="258"/>
    </location>
    <ligand>
        <name>Ca(2+)</name>
        <dbReference type="ChEBI" id="CHEBI:29108"/>
        <label>2</label>
    </ligand>
</feature>
<dbReference type="CDD" id="cd00693">
    <property type="entry name" value="secretory_peroxidase"/>
    <property type="match status" value="1"/>
</dbReference>
<feature type="disulfide bond" evidence="19">
    <location>
        <begin position="131"/>
        <end position="326"/>
    </location>
</feature>
<evidence type="ECO:0000256" key="2">
    <source>
        <dbReference type="ARBA" id="ARBA00004613"/>
    </source>
</evidence>
<dbReference type="PRINTS" id="PR00458">
    <property type="entry name" value="PEROXIDASE"/>
</dbReference>
<evidence type="ECO:0000256" key="10">
    <source>
        <dbReference type="ARBA" id="ARBA00023002"/>
    </source>
</evidence>
<feature type="binding site" evidence="17">
    <location>
        <position position="250"/>
    </location>
    <ligand>
        <name>Ca(2+)</name>
        <dbReference type="ChEBI" id="CHEBI:29108"/>
        <label>2</label>
    </ligand>
</feature>
<evidence type="ECO:0000256" key="4">
    <source>
        <dbReference type="ARBA" id="ARBA00012313"/>
    </source>
</evidence>
<keyword evidence="10 20" id="KW-0560">Oxidoreductase</keyword>
<dbReference type="PROSITE" id="PS50873">
    <property type="entry name" value="PEROXIDASE_4"/>
    <property type="match status" value="1"/>
</dbReference>
<feature type="disulfide bond" evidence="19">
    <location>
        <begin position="80"/>
        <end position="85"/>
    </location>
</feature>
<dbReference type="GO" id="GO:0042744">
    <property type="term" value="P:hydrogen peroxide catabolic process"/>
    <property type="evidence" value="ECO:0007669"/>
    <property type="project" value="UniProtKB-KW"/>
</dbReference>
<dbReference type="FunFam" id="1.10.520.10:FF:000009">
    <property type="entry name" value="Peroxidase"/>
    <property type="match status" value="1"/>
</dbReference>
<dbReference type="InterPro" id="IPR019794">
    <property type="entry name" value="Peroxidases_AS"/>
</dbReference>
<protein>
    <recommendedName>
        <fullName evidence="4 20">Peroxidase</fullName>
        <ecNumber evidence="4 20">1.11.1.7</ecNumber>
    </recommendedName>
</protein>
<evidence type="ECO:0000256" key="1">
    <source>
        <dbReference type="ARBA" id="ARBA00000189"/>
    </source>
</evidence>
<evidence type="ECO:0000256" key="18">
    <source>
        <dbReference type="PIRSR" id="PIRSR600823-4"/>
    </source>
</evidence>
<evidence type="ECO:0000256" key="7">
    <source>
        <dbReference type="ARBA" id="ARBA00022723"/>
    </source>
</evidence>
<comment type="similarity">
    <text evidence="3">Belongs to the peroxidase family. Ascorbate peroxidase subfamily.</text>
</comment>
<dbReference type="InterPro" id="IPR033905">
    <property type="entry name" value="Secretory_peroxidase"/>
</dbReference>
<keyword evidence="6 20" id="KW-0349">Heme</keyword>
<feature type="binding site" description="axial binding residue" evidence="17">
    <location>
        <position position="204"/>
    </location>
    <ligand>
        <name>heme b</name>
        <dbReference type="ChEBI" id="CHEBI:60344"/>
    </ligand>
    <ligandPart>
        <name>Fe</name>
        <dbReference type="ChEBI" id="CHEBI:18248"/>
    </ligandPart>
</feature>
<feature type="binding site" evidence="17">
    <location>
        <position position="84"/>
    </location>
    <ligand>
        <name>Ca(2+)</name>
        <dbReference type="ChEBI" id="CHEBI:29108"/>
        <label>1</label>
    </ligand>
</feature>
<feature type="chain" id="PRO_5021037104" description="Peroxidase" evidence="20">
    <location>
        <begin position="25"/>
        <end position="339"/>
    </location>
</feature>
<keyword evidence="8 20" id="KW-0732">Signal</keyword>
<dbReference type="PRINTS" id="PR00461">
    <property type="entry name" value="PLPEROXIDASE"/>
</dbReference>
<comment type="cofactor">
    <cofactor evidence="17 20">
        <name>heme b</name>
        <dbReference type="ChEBI" id="CHEBI:60344"/>
    </cofactor>
    <text evidence="17 20">Binds 1 heme b (iron(II)-protoporphyrin IX) group per subunit.</text>
</comment>
<dbReference type="EC" id="1.11.1.7" evidence="4 20"/>
<keyword evidence="23" id="KW-1185">Reference proteome</keyword>
<evidence type="ECO:0000256" key="19">
    <source>
        <dbReference type="PIRSR" id="PIRSR600823-5"/>
    </source>
</evidence>
<keyword evidence="9 17" id="KW-0106">Calcium</keyword>
<dbReference type="Gene3D" id="1.10.520.10">
    <property type="match status" value="1"/>
</dbReference>
<dbReference type="InterPro" id="IPR010255">
    <property type="entry name" value="Haem_peroxidase_sf"/>
</dbReference>
<evidence type="ECO:0000313" key="23">
    <source>
        <dbReference type="Proteomes" id="UP000317650"/>
    </source>
</evidence>
<sequence>MAFKPLLLLLLLLLLISSLPLISSRSELHDYPPLADGLAWEFYDGTCHELESIVRAHLRSVFDSDVGLAAGLLRVFFHDCFVQGCDGSVLLTGSDSEQASPPNRTLRPKALQVIDDLRGLVEDACGSVVSCADITALAAREAVFLTGGPYFKMPLGRRDSVTFAPAADTIASIPSPRSNVTALLKTFEDKKLSLMDLVALSGAHTIGVGHCAAFADRLYPAQDSDMDPSYAKRLYATCPTATAANATGLDFRSPDAFDNMYFVDLVNGEGLLASDQGLFGDERTKKVVKKFAGEQKRFFRKFVRAVIKMSQLDVLTGSKGEIRRDCTVPNSAAAGLSAM</sequence>
<dbReference type="PROSITE" id="PS00435">
    <property type="entry name" value="PEROXIDASE_1"/>
    <property type="match status" value="1"/>
</dbReference>
<comment type="catalytic activity">
    <reaction evidence="1 20">
        <text>2 a phenolic donor + H2O2 = 2 a phenolic radical donor + 2 H2O</text>
        <dbReference type="Rhea" id="RHEA:56136"/>
        <dbReference type="ChEBI" id="CHEBI:15377"/>
        <dbReference type="ChEBI" id="CHEBI:16240"/>
        <dbReference type="ChEBI" id="CHEBI:139520"/>
        <dbReference type="ChEBI" id="CHEBI:139521"/>
        <dbReference type="EC" id="1.11.1.7"/>
    </reaction>
</comment>
<dbReference type="InterPro" id="IPR002016">
    <property type="entry name" value="Haem_peroxidase"/>
</dbReference>
<evidence type="ECO:0000256" key="11">
    <source>
        <dbReference type="ARBA" id="ARBA00023004"/>
    </source>
</evidence>
<name>A0A4S8IJ66_MUSBA</name>
<dbReference type="InterPro" id="IPR000823">
    <property type="entry name" value="Peroxidase_pln"/>
</dbReference>
<accession>A0A4S8IJ66</accession>
<dbReference type="Gene3D" id="1.10.420.10">
    <property type="entry name" value="Peroxidase, domain 2"/>
    <property type="match status" value="1"/>
</dbReference>
<feature type="binding site" evidence="17">
    <location>
        <position position="82"/>
    </location>
    <ligand>
        <name>Ca(2+)</name>
        <dbReference type="ChEBI" id="CHEBI:29108"/>
        <label>1</label>
    </ligand>
</feature>
<comment type="caution">
    <text evidence="22">The sequence shown here is derived from an EMBL/GenBank/DDBJ whole genome shotgun (WGS) entry which is preliminary data.</text>
</comment>
<dbReference type="PROSITE" id="PS00436">
    <property type="entry name" value="PEROXIDASE_2"/>
    <property type="match status" value="1"/>
</dbReference>
<dbReference type="PANTHER" id="PTHR31517:SF48">
    <property type="entry name" value="PEROXIDASE 16-RELATED"/>
    <property type="match status" value="1"/>
</dbReference>
<feature type="binding site" evidence="17">
    <location>
        <position position="97"/>
    </location>
    <ligand>
        <name>Ca(2+)</name>
        <dbReference type="ChEBI" id="CHEBI:29108"/>
        <label>1</label>
    </ligand>
</feature>
<keyword evidence="5 20" id="KW-0575">Peroxidase</keyword>
<evidence type="ECO:0000313" key="22">
    <source>
        <dbReference type="EMBL" id="THU48400.1"/>
    </source>
</evidence>
<evidence type="ECO:0000259" key="21">
    <source>
        <dbReference type="PROSITE" id="PS50873"/>
    </source>
</evidence>
<feature type="binding site" evidence="16">
    <location>
        <position position="174"/>
    </location>
    <ligand>
        <name>substrate</name>
    </ligand>
</feature>
<organism evidence="22 23">
    <name type="scientific">Musa balbisiana</name>
    <name type="common">Banana</name>
    <dbReference type="NCBI Taxonomy" id="52838"/>
    <lineage>
        <taxon>Eukaryota</taxon>
        <taxon>Viridiplantae</taxon>
        <taxon>Streptophyta</taxon>
        <taxon>Embryophyta</taxon>
        <taxon>Tracheophyta</taxon>
        <taxon>Spermatophyta</taxon>
        <taxon>Magnoliopsida</taxon>
        <taxon>Liliopsida</taxon>
        <taxon>Zingiberales</taxon>
        <taxon>Musaceae</taxon>
        <taxon>Musa</taxon>
    </lineage>
</organism>
<keyword evidence="12 19" id="KW-1015">Disulfide bond</keyword>
<keyword evidence="11 17" id="KW-0408">Iron</keyword>
<reference evidence="22 23" key="1">
    <citation type="journal article" date="2019" name="Nat. Plants">
        <title>Genome sequencing of Musa balbisiana reveals subgenome evolution and function divergence in polyploid bananas.</title>
        <authorList>
            <person name="Yao X."/>
        </authorList>
    </citation>
    <scope>NUCLEOTIDE SEQUENCE [LARGE SCALE GENOMIC DNA]</scope>
    <source>
        <strain evidence="23">cv. DH-PKW</strain>
        <tissue evidence="22">Leaves</tissue>
    </source>
</reference>
<evidence type="ECO:0000256" key="13">
    <source>
        <dbReference type="ARBA" id="ARBA00023180"/>
    </source>
</evidence>
<feature type="active site" description="Proton acceptor" evidence="15">
    <location>
        <position position="78"/>
    </location>
</feature>
<dbReference type="STRING" id="52838.A0A4S8IJ66"/>
<feature type="binding site" evidence="17">
    <location>
        <position position="79"/>
    </location>
    <ligand>
        <name>Ca(2+)</name>
        <dbReference type="ChEBI" id="CHEBI:29108"/>
        <label>1</label>
    </ligand>
</feature>
<dbReference type="PANTHER" id="PTHR31517">
    <property type="match status" value="1"/>
</dbReference>
<feature type="binding site" evidence="17">
    <location>
        <position position="205"/>
    </location>
    <ligand>
        <name>Ca(2+)</name>
        <dbReference type="ChEBI" id="CHEBI:29108"/>
        <label>2</label>
    </ligand>
</feature>
<feature type="disulfide bond" evidence="19">
    <location>
        <begin position="47"/>
        <end position="125"/>
    </location>
</feature>
<keyword evidence="7 17" id="KW-0479">Metal-binding</keyword>
<evidence type="ECO:0000256" key="8">
    <source>
        <dbReference type="ARBA" id="ARBA00022729"/>
    </source>
</evidence>
<evidence type="ECO:0000256" key="15">
    <source>
        <dbReference type="PIRSR" id="PIRSR600823-1"/>
    </source>
</evidence>
<feature type="signal peptide" evidence="20">
    <location>
        <begin position="1"/>
        <end position="24"/>
    </location>
</feature>
<dbReference type="GO" id="GO:0005576">
    <property type="term" value="C:extracellular region"/>
    <property type="evidence" value="ECO:0007669"/>
    <property type="project" value="UniProtKB-SubCell"/>
</dbReference>
<evidence type="ECO:0000256" key="14">
    <source>
        <dbReference type="ARBA" id="ARBA00023324"/>
    </source>
</evidence>
<dbReference type="GO" id="GO:0020037">
    <property type="term" value="F:heme binding"/>
    <property type="evidence" value="ECO:0007669"/>
    <property type="project" value="UniProtKB-UniRule"/>
</dbReference>
<feature type="domain" description="Plant heme peroxidase family profile" evidence="21">
    <location>
        <begin position="37"/>
        <end position="330"/>
    </location>
</feature>
<evidence type="ECO:0000256" key="3">
    <source>
        <dbReference type="ARBA" id="ARBA00006873"/>
    </source>
</evidence>
<proteinExistence type="inferred from homology"/>
<dbReference type="SUPFAM" id="SSF48113">
    <property type="entry name" value="Heme-dependent peroxidases"/>
    <property type="match status" value="1"/>
</dbReference>
<evidence type="ECO:0000256" key="9">
    <source>
        <dbReference type="ARBA" id="ARBA00022837"/>
    </source>
</evidence>
<feature type="disulfide bond" evidence="19">
    <location>
        <begin position="211"/>
        <end position="238"/>
    </location>
</feature>
<dbReference type="GO" id="GO:0006979">
    <property type="term" value="P:response to oxidative stress"/>
    <property type="evidence" value="ECO:0007669"/>
    <property type="project" value="UniProtKB-UniRule"/>
</dbReference>
<keyword evidence="13" id="KW-0325">Glycoprotein</keyword>
<feature type="binding site" evidence="17">
    <location>
        <position position="88"/>
    </location>
    <ligand>
        <name>Ca(2+)</name>
        <dbReference type="ChEBI" id="CHEBI:29108"/>
        <label>1</label>
    </ligand>
</feature>
<dbReference type="FunFam" id="1.10.420.10:FF:000006">
    <property type="entry name" value="Peroxidase"/>
    <property type="match status" value="1"/>
</dbReference>